<dbReference type="AlphaFoldDB" id="A0A409YMN2"/>
<dbReference type="InParanoid" id="A0A409YMN2"/>
<organism evidence="2 3">
    <name type="scientific">Gymnopilus dilepis</name>
    <dbReference type="NCBI Taxonomy" id="231916"/>
    <lineage>
        <taxon>Eukaryota</taxon>
        <taxon>Fungi</taxon>
        <taxon>Dikarya</taxon>
        <taxon>Basidiomycota</taxon>
        <taxon>Agaricomycotina</taxon>
        <taxon>Agaricomycetes</taxon>
        <taxon>Agaricomycetidae</taxon>
        <taxon>Agaricales</taxon>
        <taxon>Agaricineae</taxon>
        <taxon>Hymenogastraceae</taxon>
        <taxon>Gymnopilus</taxon>
    </lineage>
</organism>
<feature type="region of interest" description="Disordered" evidence="1">
    <location>
        <begin position="466"/>
        <end position="490"/>
    </location>
</feature>
<feature type="compositionally biased region" description="Low complexity" evidence="1">
    <location>
        <begin position="399"/>
        <end position="413"/>
    </location>
</feature>
<protein>
    <submittedName>
        <fullName evidence="2">Uncharacterized protein</fullName>
    </submittedName>
</protein>
<feature type="compositionally biased region" description="Polar residues" evidence="1">
    <location>
        <begin position="479"/>
        <end position="490"/>
    </location>
</feature>
<feature type="region of interest" description="Disordered" evidence="1">
    <location>
        <begin position="386"/>
        <end position="452"/>
    </location>
</feature>
<comment type="caution">
    <text evidence="2">The sequence shown here is derived from an EMBL/GenBank/DDBJ whole genome shotgun (WGS) entry which is preliminary data.</text>
</comment>
<keyword evidence="3" id="KW-1185">Reference proteome</keyword>
<gene>
    <name evidence="2" type="ORF">CVT26_004332</name>
</gene>
<dbReference type="EMBL" id="NHYE01000636">
    <property type="protein sequence ID" value="PPR04343.1"/>
    <property type="molecule type" value="Genomic_DNA"/>
</dbReference>
<evidence type="ECO:0000313" key="3">
    <source>
        <dbReference type="Proteomes" id="UP000284706"/>
    </source>
</evidence>
<name>A0A409YMN2_9AGAR</name>
<accession>A0A409YMN2</accession>
<dbReference type="Proteomes" id="UP000284706">
    <property type="component" value="Unassembled WGS sequence"/>
</dbReference>
<evidence type="ECO:0000313" key="2">
    <source>
        <dbReference type="EMBL" id="PPR04343.1"/>
    </source>
</evidence>
<evidence type="ECO:0000256" key="1">
    <source>
        <dbReference type="SAM" id="MobiDB-lite"/>
    </source>
</evidence>
<proteinExistence type="predicted"/>
<reference evidence="2 3" key="1">
    <citation type="journal article" date="2018" name="Evol. Lett.">
        <title>Horizontal gene cluster transfer increased hallucinogenic mushroom diversity.</title>
        <authorList>
            <person name="Reynolds H.T."/>
            <person name="Vijayakumar V."/>
            <person name="Gluck-Thaler E."/>
            <person name="Korotkin H.B."/>
            <person name="Matheny P.B."/>
            <person name="Slot J.C."/>
        </authorList>
    </citation>
    <scope>NUCLEOTIDE SEQUENCE [LARGE SCALE GENOMIC DNA]</scope>
    <source>
        <strain evidence="2 3">SRW20</strain>
    </source>
</reference>
<sequence length="576" mass="63102">MTDFESDLELLLFVTSDAVQAALQDWPPYEHPFWLAQGTYPHAVVEAVHVEQQRVVPNIPLPLSSRDFLQQRDRGPHHNLAFSPASSFPSYSPSPVGSVSAFQPHTAYGYQRPSPPPPQLSMSAEFPLTTPSTITQATYGIQPPQSSAELAPVNDGPYDATYPQDSEVPPALSWCSSSSVKFSSQLDRYPRQLENAPWSNHAYMAASPAHSTSSYSPSSEEGNGHLYQHHIPQEPKQQPVAPRYIDHFAVNPFNDLQSASGNFERHTRLPNQLESQNMFDGGHEMPSPAAPTAARAQGPQFQHFEYPSEDPNRRTVAKLPARQPSHKNGQSTYGTGMDTFEGHNVPIRHPLSSADVPSGHLAHFPVDNRSSGHGRHIVSTHEVAAQGPVYAPPPPVATHAASPLHQSSSASLSRETERPIQLKSVRPPQTGGSTSSGGNLIERNQPNKISGSGREVLTMVRAQQENGQATGRAFAAQPGPQSFSNAKSSRQFKARDPFRACKRPWERMWQFKAPVRVPADVRFRIFGWAAGFEVAAQQKSAHRRLIIVPCSFADDSGNSIGHNVVVVKLLQIQQAC</sequence>